<keyword evidence="9" id="KW-0460">Magnesium</keyword>
<gene>
    <name evidence="11" type="primary">tsaE</name>
    <name evidence="11" type="ORF">RHP51_06180</name>
</gene>
<evidence type="ECO:0000256" key="7">
    <source>
        <dbReference type="ARBA" id="ARBA00022741"/>
    </source>
</evidence>
<dbReference type="InterPro" id="IPR027417">
    <property type="entry name" value="P-loop_NTPase"/>
</dbReference>
<evidence type="ECO:0000256" key="3">
    <source>
        <dbReference type="ARBA" id="ARBA00019010"/>
    </source>
</evidence>
<dbReference type="NCBIfam" id="TIGR00150">
    <property type="entry name" value="T6A_YjeE"/>
    <property type="match status" value="1"/>
</dbReference>
<keyword evidence="4" id="KW-0963">Cytoplasm</keyword>
<evidence type="ECO:0000256" key="10">
    <source>
        <dbReference type="ARBA" id="ARBA00032441"/>
    </source>
</evidence>
<protein>
    <recommendedName>
        <fullName evidence="3">tRNA threonylcarbamoyladenosine biosynthesis protein TsaE</fullName>
    </recommendedName>
    <alternativeName>
        <fullName evidence="10">t(6)A37 threonylcarbamoyladenosine biosynthesis protein TsaE</fullName>
    </alternativeName>
</protein>
<dbReference type="PANTHER" id="PTHR33540:SF2">
    <property type="entry name" value="TRNA THREONYLCARBAMOYLADENOSINE BIOSYNTHESIS PROTEIN TSAE"/>
    <property type="match status" value="1"/>
</dbReference>
<dbReference type="EMBL" id="CP134537">
    <property type="protein sequence ID" value="WNH10264.1"/>
    <property type="molecule type" value="Genomic_DNA"/>
</dbReference>
<proteinExistence type="inferred from homology"/>
<dbReference type="PANTHER" id="PTHR33540">
    <property type="entry name" value="TRNA THREONYLCARBAMOYLADENOSINE BIOSYNTHESIS PROTEIN TSAE"/>
    <property type="match status" value="1"/>
</dbReference>
<dbReference type="SUPFAM" id="SSF52540">
    <property type="entry name" value="P-loop containing nucleoside triphosphate hydrolases"/>
    <property type="match status" value="1"/>
</dbReference>
<evidence type="ECO:0000256" key="1">
    <source>
        <dbReference type="ARBA" id="ARBA00004496"/>
    </source>
</evidence>
<reference evidence="11 12" key="1">
    <citation type="submission" date="2023-09" db="EMBL/GenBank/DDBJ databases">
        <title>Thalassobella suaedae gen. nov., sp. nov., a marine bacterium of the family Flavobacteriaceae isolated from a halophyte Suaeda japonica.</title>
        <authorList>
            <person name="Lee S.Y."/>
            <person name="Hwang C.Y."/>
        </authorList>
    </citation>
    <scope>NUCLEOTIDE SEQUENCE [LARGE SCALE GENOMIC DNA]</scope>
    <source>
        <strain evidence="11 12">HL-DH14</strain>
    </source>
</reference>
<accession>A0ABY9XWG9</accession>
<name>A0ABY9XWG9_9FLAO</name>
<keyword evidence="7" id="KW-0547">Nucleotide-binding</keyword>
<keyword evidence="8" id="KW-0067">ATP-binding</keyword>
<evidence type="ECO:0000256" key="4">
    <source>
        <dbReference type="ARBA" id="ARBA00022490"/>
    </source>
</evidence>
<dbReference type="Proteomes" id="UP001302806">
    <property type="component" value="Chromosome"/>
</dbReference>
<evidence type="ECO:0000256" key="6">
    <source>
        <dbReference type="ARBA" id="ARBA00022723"/>
    </source>
</evidence>
<evidence type="ECO:0000256" key="9">
    <source>
        <dbReference type="ARBA" id="ARBA00022842"/>
    </source>
</evidence>
<keyword evidence="5" id="KW-0819">tRNA processing</keyword>
<keyword evidence="6" id="KW-0479">Metal-binding</keyword>
<comment type="subcellular location">
    <subcellularLocation>
        <location evidence="1">Cytoplasm</location>
    </subcellularLocation>
</comment>
<comment type="similarity">
    <text evidence="2">Belongs to the TsaE family.</text>
</comment>
<evidence type="ECO:0000256" key="2">
    <source>
        <dbReference type="ARBA" id="ARBA00007599"/>
    </source>
</evidence>
<dbReference type="RefSeq" id="WP_415866573.1">
    <property type="nucleotide sequence ID" value="NZ_CP134537.1"/>
</dbReference>
<sequence length="166" mass="19236">MISDFDILLLILYLILFDLEIRYSLDEVEDVAKKLIKSVNSKTLLLYGNMGVGKTTLIKAMAKVLGSHDEVSSPTFSIVNEYELDQSSIYHFDLYRINDIEEAYNFGIEEYLYSKNWSIIELPDIVKDILPDHFNRIDLVLNDDNSRTLKLSINQKNKSNLLEKHD</sequence>
<dbReference type="InterPro" id="IPR003442">
    <property type="entry name" value="T6A_TsaE"/>
</dbReference>
<evidence type="ECO:0000256" key="8">
    <source>
        <dbReference type="ARBA" id="ARBA00022840"/>
    </source>
</evidence>
<dbReference type="Pfam" id="PF02367">
    <property type="entry name" value="TsaE"/>
    <property type="match status" value="1"/>
</dbReference>
<evidence type="ECO:0000313" key="11">
    <source>
        <dbReference type="EMBL" id="WNH10264.1"/>
    </source>
</evidence>
<evidence type="ECO:0000256" key="5">
    <source>
        <dbReference type="ARBA" id="ARBA00022694"/>
    </source>
</evidence>
<evidence type="ECO:0000313" key="12">
    <source>
        <dbReference type="Proteomes" id="UP001302806"/>
    </source>
</evidence>
<dbReference type="Gene3D" id="3.40.50.300">
    <property type="entry name" value="P-loop containing nucleotide triphosphate hydrolases"/>
    <property type="match status" value="1"/>
</dbReference>
<organism evidence="11 12">
    <name type="scientific">Thalassobellus suaedae</name>
    <dbReference type="NCBI Taxonomy" id="3074124"/>
    <lineage>
        <taxon>Bacteria</taxon>
        <taxon>Pseudomonadati</taxon>
        <taxon>Bacteroidota</taxon>
        <taxon>Flavobacteriia</taxon>
        <taxon>Flavobacteriales</taxon>
        <taxon>Flavobacteriaceae</taxon>
        <taxon>Thalassobellus</taxon>
    </lineage>
</organism>